<keyword evidence="1" id="KW-0064">Aspartyl protease</keyword>
<accession>A0A2N9GJY5</accession>
<evidence type="ECO:0000256" key="1">
    <source>
        <dbReference type="ARBA" id="ARBA00022750"/>
    </source>
</evidence>
<name>A0A2N9GJY5_FAGSY</name>
<dbReference type="PANTHER" id="PTHR11439:SF470">
    <property type="entry name" value="CYSTEINE-RICH RLK (RECEPTOR-LIKE PROTEIN KINASE) 8"/>
    <property type="match status" value="1"/>
</dbReference>
<dbReference type="EMBL" id="OIVN01001983">
    <property type="protein sequence ID" value="SPC99514.1"/>
    <property type="molecule type" value="Genomic_DNA"/>
</dbReference>
<dbReference type="GO" id="GO:0004190">
    <property type="term" value="F:aspartic-type endopeptidase activity"/>
    <property type="evidence" value="ECO:0007669"/>
    <property type="project" value="UniProtKB-KW"/>
</dbReference>
<dbReference type="PANTHER" id="PTHR11439">
    <property type="entry name" value="GAG-POL-RELATED RETROTRANSPOSON"/>
    <property type="match status" value="1"/>
</dbReference>
<reference evidence="6" key="1">
    <citation type="submission" date="2018-02" db="EMBL/GenBank/DDBJ databases">
        <authorList>
            <person name="Cohen D.B."/>
            <person name="Kent A.D."/>
        </authorList>
    </citation>
    <scope>NUCLEOTIDE SEQUENCE</scope>
</reference>
<dbReference type="Pfam" id="PF22936">
    <property type="entry name" value="Pol_BBD"/>
    <property type="match status" value="1"/>
</dbReference>
<dbReference type="Gene3D" id="3.30.420.10">
    <property type="entry name" value="Ribonuclease H-like superfamily/Ribonuclease H"/>
    <property type="match status" value="1"/>
</dbReference>
<dbReference type="SUPFAM" id="SSF56672">
    <property type="entry name" value="DNA/RNA polymerases"/>
    <property type="match status" value="1"/>
</dbReference>
<keyword evidence="1" id="KW-0378">Hydrolase</keyword>
<gene>
    <name evidence="6" type="ORF">FSB_LOCUS27396</name>
</gene>
<feature type="domain" description="Reverse transcriptase Ty1/copia-type" evidence="3">
    <location>
        <begin position="695"/>
        <end position="777"/>
    </location>
</feature>
<evidence type="ECO:0000256" key="2">
    <source>
        <dbReference type="SAM" id="MobiDB-lite"/>
    </source>
</evidence>
<dbReference type="InterPro" id="IPR013103">
    <property type="entry name" value="RVT_2"/>
</dbReference>
<protein>
    <recommendedName>
        <fullName evidence="7">Reverse transcriptase Ty1/copia-type domain-containing protein</fullName>
    </recommendedName>
</protein>
<dbReference type="Pfam" id="PF25597">
    <property type="entry name" value="SH3_retrovirus"/>
    <property type="match status" value="1"/>
</dbReference>
<keyword evidence="1" id="KW-0645">Protease</keyword>
<evidence type="ECO:0008006" key="7">
    <source>
        <dbReference type="Google" id="ProtNLM"/>
    </source>
</evidence>
<sequence length="1035" mass="115181">MTRALSAKNKLGFVNRTILQLNDQSDPVFSDWQRCNDLVLSWITNCLSRQIYATVLYAHTAKEVWDDLQQRYSQSNGTRVHHLKQAIASLKQEGLSVSDYFTHLKGLWDEFLNYRPIPSCTCGAKCMCGLSKTLIEYQHYDYVHSFLMGLNETFAAVRGQILLMEPLPGINKVFSLIQNHEKQKGAGILPLPVGFPSVDSTALASRLDNGVNQTYISANSESNVLLSRFDNTRQPQYPRKDKPICSHCSYKGHVAEKCYKLHGYPPGFQRKPRNAPAANQVSCPMTMASNGHDNSQNVPSLAMQCQQFLNMLTAQAQKGPSSSDSHTSPHQAATLITVTQPSAQPSIQAPIQPPSNMAGIPMCLSTFSKPNMAYSVFSNDHFDKVSVSASEWVIDTGATDHMVTTTHYFTTMKLVHNVTVNLPNGQSVNVTHIGSIQLTASLLLTDDLMQWRMIGMGRQQNGLYMLDLSSHSKLTAAVNVPDSFHKLLSDNGQEFSMPDFYATQGIIHQHSCVETPQQNSVVERKHQHILNVARTKFDPRAKPCVFLGYPSGVKDFSPFDNNLPTSQPNFSDIPLDSTISCPMNQGLSSEEPCSVSTPILTSPSVESPTIPHLDVPPCSESVSSPLRRSTRVSKPPTYLQDSSVSSFYQFILHCLYRTFALSITTISEPTSFTQANQHSHWRQAMTDELKALEANNTWSLTHLPPGKHPIGCKWVYKVKLKADGSLERYKARLVAKGYTQQEGLDYSETFSPVAKFSTVRTLLAIASAQHWKYALDVLSDSGMLGSKPVVTPMEQKLKLSQSDGDALSDPSQYRRLVGRLLYLTVTRPDISYSVQRLSQFMAKPTTTHLAAAYRVLKYIKGTSGQGLFFPSNTDLHLKSFSDSDWASCPDTRRSVTGYCVFLGNSLISWKSKKQHTISRSSAEAEYRAMASAVCELMWLLPLLKELQVNHPKEALLYCDSQAAMHIAANPVFHERTKHIELDCHLIREKIQDGLVRTLYVSSQNQLADIMTKALGSVQFNSLLSKMGVHNIYAPS</sequence>
<feature type="domain" description="Retrovirus-related Pol polyprotein from transposon TNT 1-94-like beta-barrel" evidence="4">
    <location>
        <begin position="392"/>
        <end position="439"/>
    </location>
</feature>
<dbReference type="SUPFAM" id="SSF53098">
    <property type="entry name" value="Ribonuclease H-like"/>
    <property type="match status" value="1"/>
</dbReference>
<evidence type="ECO:0000259" key="5">
    <source>
        <dbReference type="Pfam" id="PF25597"/>
    </source>
</evidence>
<dbReference type="InterPro" id="IPR043502">
    <property type="entry name" value="DNA/RNA_pol_sf"/>
</dbReference>
<dbReference type="Pfam" id="PF07727">
    <property type="entry name" value="RVT_2"/>
    <property type="match status" value="1"/>
</dbReference>
<dbReference type="InterPro" id="IPR036397">
    <property type="entry name" value="RNaseH_sf"/>
</dbReference>
<dbReference type="CDD" id="cd09272">
    <property type="entry name" value="RNase_HI_RT_Ty1"/>
    <property type="match status" value="1"/>
</dbReference>
<dbReference type="InterPro" id="IPR054722">
    <property type="entry name" value="PolX-like_BBD"/>
</dbReference>
<dbReference type="InterPro" id="IPR057670">
    <property type="entry name" value="SH3_retrovirus"/>
</dbReference>
<feature type="domain" description="Retroviral polymerase SH3-like" evidence="5">
    <location>
        <begin position="528"/>
        <end position="556"/>
    </location>
</feature>
<dbReference type="AlphaFoldDB" id="A0A2N9GJY5"/>
<organism evidence="6">
    <name type="scientific">Fagus sylvatica</name>
    <name type="common">Beechnut</name>
    <dbReference type="NCBI Taxonomy" id="28930"/>
    <lineage>
        <taxon>Eukaryota</taxon>
        <taxon>Viridiplantae</taxon>
        <taxon>Streptophyta</taxon>
        <taxon>Embryophyta</taxon>
        <taxon>Tracheophyta</taxon>
        <taxon>Spermatophyta</taxon>
        <taxon>Magnoliopsida</taxon>
        <taxon>eudicotyledons</taxon>
        <taxon>Gunneridae</taxon>
        <taxon>Pentapetalae</taxon>
        <taxon>rosids</taxon>
        <taxon>fabids</taxon>
        <taxon>Fagales</taxon>
        <taxon>Fagaceae</taxon>
        <taxon>Fagus</taxon>
    </lineage>
</organism>
<proteinExistence type="predicted"/>
<dbReference type="GO" id="GO:0003676">
    <property type="term" value="F:nucleic acid binding"/>
    <property type="evidence" value="ECO:0007669"/>
    <property type="project" value="InterPro"/>
</dbReference>
<dbReference type="InterPro" id="IPR012337">
    <property type="entry name" value="RNaseH-like_sf"/>
</dbReference>
<evidence type="ECO:0000259" key="4">
    <source>
        <dbReference type="Pfam" id="PF22936"/>
    </source>
</evidence>
<feature type="region of interest" description="Disordered" evidence="2">
    <location>
        <begin position="601"/>
        <end position="635"/>
    </location>
</feature>
<evidence type="ECO:0000259" key="3">
    <source>
        <dbReference type="Pfam" id="PF07727"/>
    </source>
</evidence>
<evidence type="ECO:0000313" key="6">
    <source>
        <dbReference type="EMBL" id="SPC99514.1"/>
    </source>
</evidence>